<accession>A0ABP7JZU0</accession>
<dbReference type="InterPro" id="IPR009057">
    <property type="entry name" value="Homeodomain-like_sf"/>
</dbReference>
<dbReference type="Gene3D" id="1.10.357.10">
    <property type="entry name" value="Tetracycline Repressor, domain 2"/>
    <property type="match status" value="1"/>
</dbReference>
<comment type="caution">
    <text evidence="2">The sequence shown here is derived from an EMBL/GenBank/DDBJ whole genome shotgun (WGS) entry which is preliminary data.</text>
</comment>
<sequence>MGSLAAEVGMNVRTLHRYFPAKADIVWGGIESSIETLATELDNAAAGRSILDAVAGAVAGVFDQNADDLAIMRTRLRLIALSPELQANRSATFEGWRHAIIQFVASRREEDAGSLVCVTAGTAMHAAIMEALSWWALRKEVADPAGCIAEALHGLSALGEG</sequence>
<reference evidence="3" key="1">
    <citation type="journal article" date="2019" name="Int. J. Syst. Evol. Microbiol.">
        <title>The Global Catalogue of Microorganisms (GCM) 10K type strain sequencing project: providing services to taxonomists for standard genome sequencing and annotation.</title>
        <authorList>
            <consortium name="The Broad Institute Genomics Platform"/>
            <consortium name="The Broad Institute Genome Sequencing Center for Infectious Disease"/>
            <person name="Wu L."/>
            <person name="Ma J."/>
        </authorList>
    </citation>
    <scope>NUCLEOTIDE SEQUENCE [LARGE SCALE GENOMIC DNA]</scope>
    <source>
        <strain evidence="3">JCM 17021</strain>
    </source>
</reference>
<evidence type="ECO:0000259" key="1">
    <source>
        <dbReference type="Pfam" id="PF17754"/>
    </source>
</evidence>
<feature type="domain" description="MftR C-terminal" evidence="1">
    <location>
        <begin position="49"/>
        <end position="156"/>
    </location>
</feature>
<proteinExistence type="predicted"/>
<evidence type="ECO:0000313" key="2">
    <source>
        <dbReference type="EMBL" id="GAA3860959.1"/>
    </source>
</evidence>
<protein>
    <recommendedName>
        <fullName evidence="1">MftR C-terminal domain-containing protein</fullName>
    </recommendedName>
</protein>
<keyword evidence="3" id="KW-1185">Reference proteome</keyword>
<organism evidence="2 3">
    <name type="scientific">Leifsonia kafniensis</name>
    <dbReference type="NCBI Taxonomy" id="475957"/>
    <lineage>
        <taxon>Bacteria</taxon>
        <taxon>Bacillati</taxon>
        <taxon>Actinomycetota</taxon>
        <taxon>Actinomycetes</taxon>
        <taxon>Micrococcales</taxon>
        <taxon>Microbacteriaceae</taxon>
        <taxon>Leifsonia</taxon>
    </lineage>
</organism>
<dbReference type="Pfam" id="PF17754">
    <property type="entry name" value="TetR_C_14"/>
    <property type="match status" value="1"/>
</dbReference>
<dbReference type="InterPro" id="IPR041347">
    <property type="entry name" value="MftR_C"/>
</dbReference>
<dbReference type="SUPFAM" id="SSF46689">
    <property type="entry name" value="Homeodomain-like"/>
    <property type="match status" value="1"/>
</dbReference>
<dbReference type="EMBL" id="BAABCN010000002">
    <property type="protein sequence ID" value="GAA3860959.1"/>
    <property type="molecule type" value="Genomic_DNA"/>
</dbReference>
<evidence type="ECO:0000313" key="3">
    <source>
        <dbReference type="Proteomes" id="UP001501803"/>
    </source>
</evidence>
<gene>
    <name evidence="2" type="ORF">GCM10022381_01670</name>
</gene>
<name>A0ABP7JZU0_9MICO</name>
<dbReference type="Proteomes" id="UP001501803">
    <property type="component" value="Unassembled WGS sequence"/>
</dbReference>